<evidence type="ECO:0000313" key="2">
    <source>
        <dbReference type="Proteomes" id="UP000703269"/>
    </source>
</evidence>
<dbReference type="EMBL" id="BPQB01000064">
    <property type="protein sequence ID" value="GJE96801.1"/>
    <property type="molecule type" value="Genomic_DNA"/>
</dbReference>
<gene>
    <name evidence="1" type="ORF">PsYK624_130070</name>
</gene>
<sequence>MFAMPVQRDTNETYDGLPMVQLHDDAEDLDAFIKFLYNFGIPLKRLDPDTPLRVQGILKLAAKYQVDSIRTRIVQRLEDDWPTSALSWLRFSNDERLFSEDCARYISLEDGKYPEDNFPEPAAAIRLARDFDIPSILPAAYLRLLYADPTLNWDDIRRKRDGAPARSIRSARWHLLDHVDMLRVAQGRLRLVQSLPHVHRAFLLGSQACHGDVGEDDEDEDGTPNCHQIIVRRHGEFSAARYSSFWTGVDEAGRPDPIAVLQKLRDAAADWKMCASCTELFRSKVASEIKRLWDDLPRIFGLVSSDT</sequence>
<accession>A0A9P3GKS6</accession>
<protein>
    <recommendedName>
        <fullName evidence="3">BTB domain-containing protein</fullName>
    </recommendedName>
</protein>
<proteinExistence type="predicted"/>
<dbReference type="OrthoDB" id="3268787at2759"/>
<name>A0A9P3GKS6_9APHY</name>
<dbReference type="AlphaFoldDB" id="A0A9P3GKS6"/>
<comment type="caution">
    <text evidence="1">The sequence shown here is derived from an EMBL/GenBank/DDBJ whole genome shotgun (WGS) entry which is preliminary data.</text>
</comment>
<reference evidence="1 2" key="1">
    <citation type="submission" date="2021-08" db="EMBL/GenBank/DDBJ databases">
        <title>Draft Genome Sequence of Phanerochaete sordida strain YK-624.</title>
        <authorList>
            <person name="Mori T."/>
            <person name="Dohra H."/>
            <person name="Suzuki T."/>
            <person name="Kawagishi H."/>
            <person name="Hirai H."/>
        </authorList>
    </citation>
    <scope>NUCLEOTIDE SEQUENCE [LARGE SCALE GENOMIC DNA]</scope>
    <source>
        <strain evidence="1 2">YK-624</strain>
    </source>
</reference>
<evidence type="ECO:0008006" key="3">
    <source>
        <dbReference type="Google" id="ProtNLM"/>
    </source>
</evidence>
<evidence type="ECO:0000313" key="1">
    <source>
        <dbReference type="EMBL" id="GJE96801.1"/>
    </source>
</evidence>
<keyword evidence="2" id="KW-1185">Reference proteome</keyword>
<organism evidence="1 2">
    <name type="scientific">Phanerochaete sordida</name>
    <dbReference type="NCBI Taxonomy" id="48140"/>
    <lineage>
        <taxon>Eukaryota</taxon>
        <taxon>Fungi</taxon>
        <taxon>Dikarya</taxon>
        <taxon>Basidiomycota</taxon>
        <taxon>Agaricomycotina</taxon>
        <taxon>Agaricomycetes</taxon>
        <taxon>Polyporales</taxon>
        <taxon>Phanerochaetaceae</taxon>
        <taxon>Phanerochaete</taxon>
    </lineage>
</organism>
<dbReference type="Gene3D" id="3.30.710.10">
    <property type="entry name" value="Potassium Channel Kv1.1, Chain A"/>
    <property type="match status" value="1"/>
</dbReference>
<dbReference type="InterPro" id="IPR011333">
    <property type="entry name" value="SKP1/BTB/POZ_sf"/>
</dbReference>
<dbReference type="Proteomes" id="UP000703269">
    <property type="component" value="Unassembled WGS sequence"/>
</dbReference>